<evidence type="ECO:0000313" key="2">
    <source>
        <dbReference type="Proteomes" id="UP001432322"/>
    </source>
</evidence>
<feature type="non-terminal residue" evidence="1">
    <location>
        <position position="1"/>
    </location>
</feature>
<reference evidence="1" key="1">
    <citation type="submission" date="2023-10" db="EMBL/GenBank/DDBJ databases">
        <title>Genome assembly of Pristionchus species.</title>
        <authorList>
            <person name="Yoshida K."/>
            <person name="Sommer R.J."/>
        </authorList>
    </citation>
    <scope>NUCLEOTIDE SEQUENCE</scope>
    <source>
        <strain evidence="1">RS5133</strain>
    </source>
</reference>
<proteinExistence type="predicted"/>
<gene>
    <name evidence="1" type="ORF">PFISCL1PPCAC_18192</name>
</gene>
<comment type="caution">
    <text evidence="1">The sequence shown here is derived from an EMBL/GenBank/DDBJ whole genome shotgun (WGS) entry which is preliminary data.</text>
</comment>
<sequence>EPRAIGRLGHERISVVVLANSLVSLAGTDFGLVDLPGPRALTHLRVIKVDVGLHKIMLSGTGLFGVSPSRGPQLLVGREHVIVLLWQANRLHVEVELELVFH</sequence>
<dbReference type="EMBL" id="BTSY01000005">
    <property type="protein sequence ID" value="GMT26895.1"/>
    <property type="molecule type" value="Genomic_DNA"/>
</dbReference>
<dbReference type="Proteomes" id="UP001432322">
    <property type="component" value="Unassembled WGS sequence"/>
</dbReference>
<keyword evidence="2" id="KW-1185">Reference proteome</keyword>
<name>A0AAV5W934_9BILA</name>
<organism evidence="1 2">
    <name type="scientific">Pristionchus fissidentatus</name>
    <dbReference type="NCBI Taxonomy" id="1538716"/>
    <lineage>
        <taxon>Eukaryota</taxon>
        <taxon>Metazoa</taxon>
        <taxon>Ecdysozoa</taxon>
        <taxon>Nematoda</taxon>
        <taxon>Chromadorea</taxon>
        <taxon>Rhabditida</taxon>
        <taxon>Rhabditina</taxon>
        <taxon>Diplogasteromorpha</taxon>
        <taxon>Diplogasteroidea</taxon>
        <taxon>Neodiplogasteridae</taxon>
        <taxon>Pristionchus</taxon>
    </lineage>
</organism>
<evidence type="ECO:0000313" key="1">
    <source>
        <dbReference type="EMBL" id="GMT26895.1"/>
    </source>
</evidence>
<feature type="non-terminal residue" evidence="1">
    <location>
        <position position="102"/>
    </location>
</feature>
<accession>A0AAV5W934</accession>
<dbReference type="AlphaFoldDB" id="A0AAV5W934"/>
<protein>
    <submittedName>
        <fullName evidence="1">Uncharacterized protein</fullName>
    </submittedName>
</protein>